<sequence length="305" mass="32377">MAAVINRSVTSLHNELEFLFESEVISQALYDDICNKIPRKLTPGQKLDLPGSQVVGIAEVTERVAAVQITPAAPSPPVAVHPASAGSGGKVEALYDYVAQDPTDLALVKGDQIDIIEKLNNDWWKGRGPSGKEGIFPANYVKELSDTPYMAPPPVSRSQSTVSSVAAASSTTTLPTVSSLAVNEEKSEKSAYPSYKQPDYAAPAAHYNPPPPTQYNPPPPEQYGYQAPPPPGYQGGYQPPPPQGYQGQQQQQYYQPPPPQTVVVEQGQQHQGGGGHLKSIGSKFGNAAIFGAGATLGGDLINSIF</sequence>
<dbReference type="Gene3D" id="2.30.30.40">
    <property type="entry name" value="SH3 Domains"/>
    <property type="match status" value="1"/>
</dbReference>
<feature type="compositionally biased region" description="Pro residues" evidence="3">
    <location>
        <begin position="208"/>
        <end position="243"/>
    </location>
</feature>
<keyword evidence="1 2" id="KW-0728">SH3 domain</keyword>
<dbReference type="KEGG" id="yli:2909683"/>
<dbReference type="OMA" id="EWWKGRN"/>
<evidence type="ECO:0000256" key="3">
    <source>
        <dbReference type="SAM" id="MobiDB-lite"/>
    </source>
</evidence>
<dbReference type="PANTHER" id="PTHR45929">
    <property type="entry name" value="JAK PATHWAY SIGNAL TRANSDUCTION ADAPTOR MOLECULE"/>
    <property type="match status" value="1"/>
</dbReference>
<dbReference type="SMART" id="SM00326">
    <property type="entry name" value="SH3"/>
    <property type="match status" value="1"/>
</dbReference>
<dbReference type="VEuPathDB" id="FungiDB:YALI1_C05423g"/>
<dbReference type="InterPro" id="IPR036028">
    <property type="entry name" value="SH3-like_dom_sf"/>
</dbReference>
<gene>
    <name evidence="5" type="ORF">YALI1_C05423g</name>
</gene>
<name>A0A1D8N9K3_YARLL</name>
<dbReference type="InterPro" id="IPR001452">
    <property type="entry name" value="SH3_domain"/>
</dbReference>
<feature type="compositionally biased region" description="Low complexity" evidence="3">
    <location>
        <begin position="168"/>
        <end position="182"/>
    </location>
</feature>
<evidence type="ECO:0000313" key="5">
    <source>
        <dbReference type="EMBL" id="AOW02315.1"/>
    </source>
</evidence>
<reference evidence="5 6" key="1">
    <citation type="journal article" date="2016" name="PLoS ONE">
        <title>Sequence Assembly of Yarrowia lipolytica Strain W29/CLIB89 Shows Transposable Element Diversity.</title>
        <authorList>
            <person name="Magnan C."/>
            <person name="Yu J."/>
            <person name="Chang I."/>
            <person name="Jahn E."/>
            <person name="Kanomata Y."/>
            <person name="Wu J."/>
            <person name="Zeller M."/>
            <person name="Oakes M."/>
            <person name="Baldi P."/>
            <person name="Sandmeyer S."/>
        </authorList>
    </citation>
    <scope>NUCLEOTIDE SEQUENCE [LARGE SCALE GENOMIC DNA]</scope>
    <source>
        <strain evidence="6">CLIB89(W29)</strain>
    </source>
</reference>
<dbReference type="eggNOG" id="KOG3601">
    <property type="taxonomic scope" value="Eukaryota"/>
</dbReference>
<dbReference type="SUPFAM" id="SSF50044">
    <property type="entry name" value="SH3-domain"/>
    <property type="match status" value="1"/>
</dbReference>
<feature type="domain" description="SH3" evidence="4">
    <location>
        <begin position="86"/>
        <end position="146"/>
    </location>
</feature>
<evidence type="ECO:0000256" key="2">
    <source>
        <dbReference type="PROSITE-ProRule" id="PRU00192"/>
    </source>
</evidence>
<dbReference type="FunFam" id="2.30.30.40:FF:000072">
    <property type="entry name" value="Unconventional Myosin IB"/>
    <property type="match status" value="1"/>
</dbReference>
<dbReference type="PRINTS" id="PR00452">
    <property type="entry name" value="SH3DOMAIN"/>
</dbReference>
<evidence type="ECO:0000256" key="1">
    <source>
        <dbReference type="ARBA" id="ARBA00022443"/>
    </source>
</evidence>
<dbReference type="AlphaFoldDB" id="A0A1D8N9K3"/>
<dbReference type="Pfam" id="PF00018">
    <property type="entry name" value="SH3_1"/>
    <property type="match status" value="1"/>
</dbReference>
<organism evidence="5 6">
    <name type="scientific">Yarrowia lipolytica</name>
    <name type="common">Candida lipolytica</name>
    <dbReference type="NCBI Taxonomy" id="4952"/>
    <lineage>
        <taxon>Eukaryota</taxon>
        <taxon>Fungi</taxon>
        <taxon>Dikarya</taxon>
        <taxon>Ascomycota</taxon>
        <taxon>Saccharomycotina</taxon>
        <taxon>Dipodascomycetes</taxon>
        <taxon>Dipodascales</taxon>
        <taxon>Dipodascales incertae sedis</taxon>
        <taxon>Yarrowia</taxon>
    </lineage>
</organism>
<accession>A0A1D8N9K3</accession>
<dbReference type="CDD" id="cd00174">
    <property type="entry name" value="SH3"/>
    <property type="match status" value="1"/>
</dbReference>
<evidence type="ECO:0000259" key="4">
    <source>
        <dbReference type="PROSITE" id="PS50002"/>
    </source>
</evidence>
<feature type="compositionally biased region" description="Low complexity" evidence="3">
    <location>
        <begin position="244"/>
        <end position="254"/>
    </location>
</feature>
<dbReference type="EMBL" id="CP017555">
    <property type="protein sequence ID" value="AOW02315.1"/>
    <property type="molecule type" value="Genomic_DNA"/>
</dbReference>
<feature type="region of interest" description="Disordered" evidence="3">
    <location>
        <begin position="168"/>
        <end position="276"/>
    </location>
</feature>
<dbReference type="Proteomes" id="UP000182444">
    <property type="component" value="Chromosome 1C"/>
</dbReference>
<dbReference type="PROSITE" id="PS50002">
    <property type="entry name" value="SH3"/>
    <property type="match status" value="1"/>
</dbReference>
<evidence type="ECO:0000313" key="6">
    <source>
        <dbReference type="Proteomes" id="UP000182444"/>
    </source>
</evidence>
<feature type="compositionally biased region" description="Low complexity" evidence="3">
    <location>
        <begin position="198"/>
        <end position="207"/>
    </location>
</feature>
<dbReference type="InterPro" id="IPR050670">
    <property type="entry name" value="STAM"/>
</dbReference>
<proteinExistence type="predicted"/>
<dbReference type="VEuPathDB" id="FungiDB:YALI0_C04114g"/>
<dbReference type="GeneID" id="2909683"/>
<dbReference type="RefSeq" id="XP_501426.3">
    <property type="nucleotide sequence ID" value="XM_501426.3"/>
</dbReference>
<protein>
    <recommendedName>
        <fullName evidence="4">SH3 domain-containing protein</fullName>
    </recommendedName>
</protein>
<dbReference type="PANTHER" id="PTHR45929:SF7">
    <property type="entry name" value="LAS SEVENTEEN-BINDING PROTEIN 1"/>
    <property type="match status" value="1"/>
</dbReference>